<evidence type="ECO:0000256" key="5">
    <source>
        <dbReference type="SAM" id="Coils"/>
    </source>
</evidence>
<comment type="caution">
    <text evidence="9">The sequence shown here is derived from an EMBL/GenBank/DDBJ whole genome shotgun (WGS) entry which is preliminary data.</text>
</comment>
<dbReference type="Pfam" id="PF24681">
    <property type="entry name" value="Kelch_KLHDC2_KLHL20_DRC7"/>
    <property type="match status" value="1"/>
</dbReference>
<dbReference type="Gene3D" id="2.120.10.80">
    <property type="entry name" value="Kelch-type beta propeller"/>
    <property type="match status" value="1"/>
</dbReference>
<feature type="region of interest" description="Disordered" evidence="6">
    <location>
        <begin position="598"/>
        <end position="620"/>
    </location>
</feature>
<dbReference type="PANTHER" id="PTHR25462:SF296">
    <property type="entry name" value="MEIOTIC P26, ISOFORM F"/>
    <property type="match status" value="1"/>
</dbReference>
<evidence type="ECO:0000256" key="3">
    <source>
        <dbReference type="ARBA" id="ARBA00022833"/>
    </source>
</evidence>
<keyword evidence="10" id="KW-1185">Reference proteome</keyword>
<dbReference type="InterPro" id="IPR001841">
    <property type="entry name" value="Znf_RING"/>
</dbReference>
<dbReference type="EMBL" id="LODT01000037">
    <property type="protein sequence ID" value="KYQ90115.1"/>
    <property type="molecule type" value="Genomic_DNA"/>
</dbReference>
<dbReference type="InterPro" id="IPR013083">
    <property type="entry name" value="Znf_RING/FYVE/PHD"/>
</dbReference>
<dbReference type="InParanoid" id="A0A151Z854"/>
<dbReference type="SMART" id="SM00184">
    <property type="entry name" value="RING"/>
    <property type="match status" value="1"/>
</dbReference>
<feature type="compositionally biased region" description="Polar residues" evidence="6">
    <location>
        <begin position="118"/>
        <end position="132"/>
    </location>
</feature>
<dbReference type="PROSITE" id="PS50089">
    <property type="entry name" value="ZF_RING_2"/>
    <property type="match status" value="1"/>
</dbReference>
<gene>
    <name evidence="9" type="ORF">DLAC_08699</name>
</gene>
<keyword evidence="1" id="KW-0479">Metal-binding</keyword>
<keyword evidence="2 4" id="KW-0863">Zinc-finger</keyword>
<keyword evidence="3" id="KW-0862">Zinc</keyword>
<dbReference type="InterPro" id="IPR047153">
    <property type="entry name" value="TRIM45/56/19-like"/>
</dbReference>
<dbReference type="Pfam" id="PF00643">
    <property type="entry name" value="zf-B_box"/>
    <property type="match status" value="1"/>
</dbReference>
<evidence type="ECO:0000259" key="7">
    <source>
        <dbReference type="PROSITE" id="PS50089"/>
    </source>
</evidence>
<dbReference type="InterPro" id="IPR006652">
    <property type="entry name" value="Kelch_1"/>
</dbReference>
<keyword evidence="5" id="KW-0175">Coiled coil</keyword>
<reference evidence="9 10" key="1">
    <citation type="submission" date="2015-12" db="EMBL/GenBank/DDBJ databases">
        <title>Dictyostelia acquired genes for synthesis and detection of signals that induce cell-type specialization by lateral gene transfer from prokaryotes.</title>
        <authorList>
            <person name="Gloeckner G."/>
            <person name="Schaap P."/>
        </authorList>
    </citation>
    <scope>NUCLEOTIDE SEQUENCE [LARGE SCALE GENOMIC DNA]</scope>
    <source>
        <strain evidence="9 10">TK</strain>
    </source>
</reference>
<dbReference type="OrthoDB" id="45365at2759"/>
<evidence type="ECO:0000256" key="2">
    <source>
        <dbReference type="ARBA" id="ARBA00022771"/>
    </source>
</evidence>
<feature type="coiled-coil region" evidence="5">
    <location>
        <begin position="308"/>
        <end position="379"/>
    </location>
</feature>
<dbReference type="SUPFAM" id="SSF57850">
    <property type="entry name" value="RING/U-box"/>
    <property type="match status" value="1"/>
</dbReference>
<feature type="compositionally biased region" description="Polar residues" evidence="6">
    <location>
        <begin position="200"/>
        <end position="211"/>
    </location>
</feature>
<protein>
    <submittedName>
        <fullName evidence="9">RING zinc finger-containing protein</fullName>
    </submittedName>
</protein>
<dbReference type="GO" id="GO:0008270">
    <property type="term" value="F:zinc ion binding"/>
    <property type="evidence" value="ECO:0007669"/>
    <property type="project" value="UniProtKB-KW"/>
</dbReference>
<sequence>MDELLKCPNCLKIFDQPRSLDCNHIFCKACLEILFKPGISPYITCSLCEKDTLVLHANLENLSTVHCIDEMLKYRTGDYEKACSQQPTRISDVVSSGSAMKLLSIANKISEFEQIMDQNNSNSKQSTPRKGNTTTTTTTTTSSSVHTPLNGSKEKELKSSPLVGSINKASGIKLLNSLTIRKPSSPSLISLSTNKSSITLSQSNSSRDLTSSPPPVTASLPPLMVSPPPPISLISDDIYDPLTKCLQHQEYFKFFCMDCDKLICLECIILHNGHQFNKIPNELEKNISDIELLLVSVGLNPNKLVKQKQSIEKRLQESQVQYKETKQKITGDIDTIIKNLQERKEQLEQQVDKEWEDQKKQLNDQITKISQNMSKTQESISQSQMFIQEYQNLLLVQRQRSQTIATPTTINHVSNAQFDKVSSLLLKKYIDLKQLDEDSGNLCNELIMNIEWKWDPEFQFPQLFSKANGQPTTVIYRKRTNSTATSPVVTSPSLQSTAASVFTTPPQASNSTTLGTSISSDVVSKLNLSLSTSSIPQIQIQSPIQTTSLVQNPLTKQNSFIISIKSSGGGSKDTNSVVNHILNNISNGNGISTSGNSIITSSGGISDSPPPLQPNSMTSSSKLQFKNPVFGKLLTRKDSTVTLRRHYIYGIGSTNPERMIEIYDTSNNKWKFGSACPIQTSEFTCIYDYLNFIYLFGGKESPQDIYRYSIDKNSWIKMDVQIPTKRYGHCTVYDGTRYIYIIGGRESSSKSLERFDTQSLTFTKLQSMKFPRNQFHCFYNQSKKCIYAVDGYVNKERHSSIEIYDIESNKWSVLTEIKQPRYFAGVSFDSTRYIHIIGGIDRSTSKDLTNKMEKFDTFTKQWEVLDPSSLQQSSSSVPPPPHLSKSLSNMSISSLSSANTLAHTSNITPPSSPMNSKQSIGPIPTDKIQLFNCSLFDGDQFFYYFGINIDESCPLLYRFNIRAKKFEKLSSLSQLNLFSQLIMVSK</sequence>
<dbReference type="AlphaFoldDB" id="A0A151Z854"/>
<dbReference type="SUPFAM" id="SSF57845">
    <property type="entry name" value="B-box zinc-binding domain"/>
    <property type="match status" value="1"/>
</dbReference>
<proteinExistence type="predicted"/>
<feature type="domain" description="B box-type" evidence="8">
    <location>
        <begin position="240"/>
        <end position="279"/>
    </location>
</feature>
<dbReference type="Proteomes" id="UP000076078">
    <property type="component" value="Unassembled WGS sequence"/>
</dbReference>
<dbReference type="PROSITE" id="PS50119">
    <property type="entry name" value="ZF_BBOX"/>
    <property type="match status" value="1"/>
</dbReference>
<dbReference type="Gene3D" id="3.30.40.10">
    <property type="entry name" value="Zinc/RING finger domain, C3HC4 (zinc finger)"/>
    <property type="match status" value="1"/>
</dbReference>
<dbReference type="SUPFAM" id="SSF117281">
    <property type="entry name" value="Kelch motif"/>
    <property type="match status" value="1"/>
</dbReference>
<dbReference type="STRING" id="361077.A0A151Z854"/>
<feature type="compositionally biased region" description="Low complexity" evidence="6">
    <location>
        <begin position="133"/>
        <end position="144"/>
    </location>
</feature>
<dbReference type="InterPro" id="IPR015915">
    <property type="entry name" value="Kelch-typ_b-propeller"/>
</dbReference>
<feature type="region of interest" description="Disordered" evidence="6">
    <location>
        <begin position="118"/>
        <end position="161"/>
    </location>
</feature>
<evidence type="ECO:0000313" key="10">
    <source>
        <dbReference type="Proteomes" id="UP000076078"/>
    </source>
</evidence>
<evidence type="ECO:0000313" key="9">
    <source>
        <dbReference type="EMBL" id="KYQ90115.1"/>
    </source>
</evidence>
<name>A0A151Z854_TIELA</name>
<dbReference type="PROSITE" id="PS00518">
    <property type="entry name" value="ZF_RING_1"/>
    <property type="match status" value="1"/>
</dbReference>
<accession>A0A151Z854</accession>
<evidence type="ECO:0000259" key="8">
    <source>
        <dbReference type="PROSITE" id="PS50119"/>
    </source>
</evidence>
<evidence type="ECO:0000256" key="1">
    <source>
        <dbReference type="ARBA" id="ARBA00022723"/>
    </source>
</evidence>
<feature type="region of interest" description="Disordered" evidence="6">
    <location>
        <begin position="200"/>
        <end position="223"/>
    </location>
</feature>
<evidence type="ECO:0000256" key="4">
    <source>
        <dbReference type="PROSITE-ProRule" id="PRU00024"/>
    </source>
</evidence>
<dbReference type="OMA" id="YINIIGG"/>
<organism evidence="9 10">
    <name type="scientific">Tieghemostelium lacteum</name>
    <name type="common">Slime mold</name>
    <name type="synonym">Dictyostelium lacteum</name>
    <dbReference type="NCBI Taxonomy" id="361077"/>
    <lineage>
        <taxon>Eukaryota</taxon>
        <taxon>Amoebozoa</taxon>
        <taxon>Evosea</taxon>
        <taxon>Eumycetozoa</taxon>
        <taxon>Dictyostelia</taxon>
        <taxon>Dictyosteliales</taxon>
        <taxon>Raperosteliaceae</taxon>
        <taxon>Tieghemostelium</taxon>
    </lineage>
</organism>
<dbReference type="InterPro" id="IPR017907">
    <property type="entry name" value="Znf_RING_CS"/>
</dbReference>
<dbReference type="CDD" id="cd19756">
    <property type="entry name" value="Bbox2"/>
    <property type="match status" value="1"/>
</dbReference>
<dbReference type="Gene3D" id="3.30.160.60">
    <property type="entry name" value="Classic Zinc Finger"/>
    <property type="match status" value="1"/>
</dbReference>
<dbReference type="SMART" id="SM00336">
    <property type="entry name" value="BBOX"/>
    <property type="match status" value="1"/>
</dbReference>
<evidence type="ECO:0000256" key="6">
    <source>
        <dbReference type="SAM" id="MobiDB-lite"/>
    </source>
</evidence>
<dbReference type="PANTHER" id="PTHR25462">
    <property type="entry name" value="BONUS, ISOFORM C-RELATED"/>
    <property type="match status" value="1"/>
</dbReference>
<dbReference type="InterPro" id="IPR000315">
    <property type="entry name" value="Znf_B-box"/>
</dbReference>
<dbReference type="SMART" id="SM00612">
    <property type="entry name" value="Kelch"/>
    <property type="match status" value="3"/>
</dbReference>
<feature type="domain" description="RING-type" evidence="7">
    <location>
        <begin position="7"/>
        <end position="49"/>
    </location>
</feature>